<accession>A0A1B1UJC4</accession>
<reference evidence="1 2" key="1">
    <citation type="submission" date="2016-07" db="EMBL/GenBank/DDBJ databases">
        <title>Complete genome sequence of Bradyrhizobium icense LMTR 13T, a potential inoculant strain isolated from lima bean (Phaseolus lunatus) in Peru.</title>
        <authorList>
            <person name="Ormeno-Orrillo E."/>
            <person name="Duran D."/>
            <person name="Rogel M.A."/>
            <person name="Rey L."/>
            <person name="Imperial J."/>
            <person name="Ruiz-Argueso T."/>
            <person name="Martinez-Romero E."/>
        </authorList>
    </citation>
    <scope>NUCLEOTIDE SEQUENCE [LARGE SCALE GENOMIC DNA]</scope>
    <source>
        <strain evidence="1 2">LMTR 13</strain>
    </source>
</reference>
<gene>
    <name evidence="1" type="ORF">LMTR13_24590</name>
</gene>
<dbReference type="EMBL" id="CP016428">
    <property type="protein sequence ID" value="ANW02860.1"/>
    <property type="molecule type" value="Genomic_DNA"/>
</dbReference>
<protein>
    <recommendedName>
        <fullName evidence="3">Apea-like HEPN domain-containing protein</fullName>
    </recommendedName>
</protein>
<proteinExistence type="predicted"/>
<keyword evidence="2" id="KW-1185">Reference proteome</keyword>
<evidence type="ECO:0000313" key="1">
    <source>
        <dbReference type="EMBL" id="ANW02860.1"/>
    </source>
</evidence>
<sequence>MLGDRRFADQYEQLFDVRSTFLHGCAMMAISTKERVTARALARQVVEALILATLAGPIGSREDFLDGPLDKGAPLI</sequence>
<dbReference type="STRING" id="1274631.LMTR13_24590"/>
<dbReference type="KEGG" id="bic:LMTR13_24590"/>
<evidence type="ECO:0000313" key="2">
    <source>
        <dbReference type="Proteomes" id="UP000092839"/>
    </source>
</evidence>
<organism evidence="1 2">
    <name type="scientific">Bradyrhizobium icense</name>
    <dbReference type="NCBI Taxonomy" id="1274631"/>
    <lineage>
        <taxon>Bacteria</taxon>
        <taxon>Pseudomonadati</taxon>
        <taxon>Pseudomonadota</taxon>
        <taxon>Alphaproteobacteria</taxon>
        <taxon>Hyphomicrobiales</taxon>
        <taxon>Nitrobacteraceae</taxon>
        <taxon>Bradyrhizobium</taxon>
    </lineage>
</organism>
<evidence type="ECO:0008006" key="3">
    <source>
        <dbReference type="Google" id="ProtNLM"/>
    </source>
</evidence>
<name>A0A1B1UJC4_9BRAD</name>
<dbReference type="Proteomes" id="UP000092839">
    <property type="component" value="Chromosome"/>
</dbReference>
<dbReference type="RefSeq" id="WP_065730059.1">
    <property type="nucleotide sequence ID" value="NZ_CP016428.1"/>
</dbReference>
<dbReference type="AlphaFoldDB" id="A0A1B1UJC4"/>